<protein>
    <recommendedName>
        <fullName evidence="1">Retroviral polymerase SH3-like domain-containing protein</fullName>
    </recommendedName>
</protein>
<accession>A0A540N7V7</accession>
<keyword evidence="3" id="KW-1185">Reference proteome</keyword>
<reference evidence="2 3" key="1">
    <citation type="journal article" date="2019" name="G3 (Bethesda)">
        <title>Sequencing of a Wild Apple (Malus baccata) Genome Unravels the Differences Between Cultivated and Wild Apple Species Regarding Disease Resistance and Cold Tolerance.</title>
        <authorList>
            <person name="Chen X."/>
        </authorList>
    </citation>
    <scope>NUCLEOTIDE SEQUENCE [LARGE SCALE GENOMIC DNA]</scope>
    <source>
        <strain evidence="3">cv. Shandingzi</strain>
        <tissue evidence="2">Leaves</tissue>
    </source>
</reference>
<dbReference type="STRING" id="106549.A0A540N7V7"/>
<sequence length="281" mass="32400">MVRSLISRSKLPGFLWGEALRTSNYVLNRVPTKSVPKTPFELWTGRIPSFNHFHVWGCKAEARFYNPNERKLDSRTSSCYFMGYLEKSKGFKFYCPQSQTRIQETHNAIFLEDQDISDLVHDTFEFEESEHLDGSIPMDCNHISVLPRTHIEKDDLDEEMAQEMDAEIQNEHENAPCTRDLSSNAQNSQVEGDTCHENEQLNLRKSSKVKKSAILADYVYLQEVEFDIGDIDDPVTYQQTIQCPHVALWKKAMEEELDSISKNKVWTLVNSISNVKPIGCK</sequence>
<proteinExistence type="predicted"/>
<evidence type="ECO:0000259" key="1">
    <source>
        <dbReference type="Pfam" id="PF25597"/>
    </source>
</evidence>
<comment type="caution">
    <text evidence="2">The sequence shown here is derived from an EMBL/GenBank/DDBJ whole genome shotgun (WGS) entry which is preliminary data.</text>
</comment>
<dbReference type="Pfam" id="PF25597">
    <property type="entry name" value="SH3_retrovirus"/>
    <property type="match status" value="1"/>
</dbReference>
<dbReference type="InterPro" id="IPR057670">
    <property type="entry name" value="SH3_retrovirus"/>
</dbReference>
<dbReference type="EMBL" id="VIEB01000090">
    <property type="protein sequence ID" value="TQE07144.1"/>
    <property type="molecule type" value="Genomic_DNA"/>
</dbReference>
<feature type="domain" description="Retroviral polymerase SH3-like" evidence="1">
    <location>
        <begin position="58"/>
        <end position="117"/>
    </location>
</feature>
<dbReference type="PANTHER" id="PTHR42648">
    <property type="entry name" value="TRANSPOSASE, PUTATIVE-RELATED"/>
    <property type="match status" value="1"/>
</dbReference>
<dbReference type="AlphaFoldDB" id="A0A540N7V7"/>
<name>A0A540N7V7_MALBA</name>
<dbReference type="Proteomes" id="UP000315295">
    <property type="component" value="Unassembled WGS sequence"/>
</dbReference>
<evidence type="ECO:0000313" key="3">
    <source>
        <dbReference type="Proteomes" id="UP000315295"/>
    </source>
</evidence>
<organism evidence="2 3">
    <name type="scientific">Malus baccata</name>
    <name type="common">Siberian crab apple</name>
    <name type="synonym">Pyrus baccata</name>
    <dbReference type="NCBI Taxonomy" id="106549"/>
    <lineage>
        <taxon>Eukaryota</taxon>
        <taxon>Viridiplantae</taxon>
        <taxon>Streptophyta</taxon>
        <taxon>Embryophyta</taxon>
        <taxon>Tracheophyta</taxon>
        <taxon>Spermatophyta</taxon>
        <taxon>Magnoliopsida</taxon>
        <taxon>eudicotyledons</taxon>
        <taxon>Gunneridae</taxon>
        <taxon>Pentapetalae</taxon>
        <taxon>rosids</taxon>
        <taxon>fabids</taxon>
        <taxon>Rosales</taxon>
        <taxon>Rosaceae</taxon>
        <taxon>Amygdaloideae</taxon>
        <taxon>Maleae</taxon>
        <taxon>Malus</taxon>
    </lineage>
</organism>
<dbReference type="PANTHER" id="PTHR42648:SF28">
    <property type="entry name" value="TRANSPOSON-ENCODED PROTEIN WITH RIBONUCLEASE H-LIKE AND RETROVIRUS ZINC FINGER-LIKE DOMAINS"/>
    <property type="match status" value="1"/>
</dbReference>
<evidence type="ECO:0000313" key="2">
    <source>
        <dbReference type="EMBL" id="TQE07144.1"/>
    </source>
</evidence>
<gene>
    <name evidence="2" type="ORF">C1H46_007197</name>
</gene>
<dbReference type="InterPro" id="IPR039537">
    <property type="entry name" value="Retrotran_Ty1/copia-like"/>
</dbReference>